<gene>
    <name evidence="2" type="ORF">SanaruYs_36800</name>
</gene>
<dbReference type="PROSITE" id="PS51257">
    <property type="entry name" value="PROKAR_LIPOPROTEIN"/>
    <property type="match status" value="1"/>
</dbReference>
<evidence type="ECO:0000313" key="2">
    <source>
        <dbReference type="EMBL" id="GCC53436.1"/>
    </source>
</evidence>
<keyword evidence="1" id="KW-0175">Coiled coil</keyword>
<dbReference type="OrthoDB" id="977623at2"/>
<dbReference type="Proteomes" id="UP000288227">
    <property type="component" value="Unassembled WGS sequence"/>
</dbReference>
<name>A0A401UEV8_9BACT</name>
<dbReference type="EMBL" id="BHXQ01000008">
    <property type="protein sequence ID" value="GCC53436.1"/>
    <property type="molecule type" value="Genomic_DNA"/>
</dbReference>
<comment type="caution">
    <text evidence="2">The sequence shown here is derived from an EMBL/GenBank/DDBJ whole genome shotgun (WGS) entry which is preliminary data.</text>
</comment>
<dbReference type="AlphaFoldDB" id="A0A401UEV8"/>
<evidence type="ECO:0000256" key="1">
    <source>
        <dbReference type="SAM" id="Coils"/>
    </source>
</evidence>
<keyword evidence="3" id="KW-1185">Reference proteome</keyword>
<reference evidence="2 3" key="1">
    <citation type="submission" date="2018-11" db="EMBL/GenBank/DDBJ databases">
        <title>Chryseotalea sanarue gen. nov., sp., nov., a member of the family Cytophagaceae, isolated from a brackish lake in Hamamatsu Japan.</title>
        <authorList>
            <person name="Maejima Y."/>
            <person name="Iino T."/>
            <person name="Muraguchi Y."/>
            <person name="Fukuda K."/>
            <person name="Ohkuma M."/>
            <person name="Moriuchi R."/>
            <person name="Dohra H."/>
            <person name="Kimbara K."/>
            <person name="Shintani M."/>
        </authorList>
    </citation>
    <scope>NUCLEOTIDE SEQUENCE [LARGE SCALE GENOMIC DNA]</scope>
    <source>
        <strain evidence="2 3">Ys</strain>
    </source>
</reference>
<feature type="coiled-coil region" evidence="1">
    <location>
        <begin position="131"/>
        <end position="186"/>
    </location>
</feature>
<evidence type="ECO:0000313" key="3">
    <source>
        <dbReference type="Proteomes" id="UP000288227"/>
    </source>
</evidence>
<proteinExistence type="predicted"/>
<protein>
    <submittedName>
        <fullName evidence="2">Uncharacterized protein</fullName>
    </submittedName>
</protein>
<dbReference type="RefSeq" id="WP_127124090.1">
    <property type="nucleotide sequence ID" value="NZ_BHXQ01000008.1"/>
</dbReference>
<accession>A0A401UEV8</accession>
<organism evidence="2 3">
    <name type="scientific">Chryseotalea sanaruensis</name>
    <dbReference type="NCBI Taxonomy" id="2482724"/>
    <lineage>
        <taxon>Bacteria</taxon>
        <taxon>Pseudomonadati</taxon>
        <taxon>Bacteroidota</taxon>
        <taxon>Cytophagia</taxon>
        <taxon>Cytophagales</taxon>
        <taxon>Chryseotaleaceae</taxon>
        <taxon>Chryseotalea</taxon>
    </lineage>
</organism>
<sequence length="242" mass="27395">MKSPFLLAVLLALVSISCTPKEELEALQSTNDSLKNALALNKEVMMTLQEVGSMIDSIDASRRLLKISVVEGASEEDYTMRLQAIHEHVVLSEKKISSLEQSLKMMKTNESFYFDMIASLKDELELRLQEIYSLEKVNKELEEKVKVQESDLHDSFIELEKKQQALAEQELKVEQLVSKLQLTESETLLLKGKALEESANRIKLAPAKKKATLREAVGYYRKAADLGNKEAGKRMTDLRGKY</sequence>